<name>A0A7W6M6N2_9RHOB</name>
<gene>
    <name evidence="2" type="ORF">GGR93_001127</name>
</gene>
<sequence length="175" mass="18450">MSKIVIPALEQGTTRVFSLSMSGNAARDLRGDPSAQVALLGSKDLNPKGIEVFPVSDLGELGLTGYLREGIDAREEDITRDAPKLAALDGWVMLVHSLAASGKAVTLNTDTALTLIGTYAQTNPENEEIALTAEAAQPYTGTPGTPPEPERKRGASWVVWAIIALCVIILGAILL</sequence>
<proteinExistence type="predicted"/>
<dbReference type="AlphaFoldDB" id="A0A7W6M6N2"/>
<keyword evidence="1" id="KW-0812">Transmembrane</keyword>
<organism evidence="2 3">
    <name type="scientific">Sulfitobacter noctilucicola</name>
    <dbReference type="NCBI Taxonomy" id="1342301"/>
    <lineage>
        <taxon>Bacteria</taxon>
        <taxon>Pseudomonadati</taxon>
        <taxon>Pseudomonadota</taxon>
        <taxon>Alphaproteobacteria</taxon>
        <taxon>Rhodobacterales</taxon>
        <taxon>Roseobacteraceae</taxon>
        <taxon>Sulfitobacter</taxon>
    </lineage>
</organism>
<dbReference type="RefSeq" id="WP_025054595.1">
    <property type="nucleotide sequence ID" value="NZ_JACIFU010000001.1"/>
</dbReference>
<keyword evidence="3" id="KW-1185">Reference proteome</keyword>
<dbReference type="Proteomes" id="UP000565745">
    <property type="component" value="Unassembled WGS sequence"/>
</dbReference>
<keyword evidence="1" id="KW-1133">Transmembrane helix</keyword>
<evidence type="ECO:0008006" key="4">
    <source>
        <dbReference type="Google" id="ProtNLM"/>
    </source>
</evidence>
<accession>A0A7W6M6N2</accession>
<dbReference type="EMBL" id="JACIFU010000001">
    <property type="protein sequence ID" value="MBB4173366.1"/>
    <property type="molecule type" value="Genomic_DNA"/>
</dbReference>
<evidence type="ECO:0000313" key="3">
    <source>
        <dbReference type="Proteomes" id="UP000565745"/>
    </source>
</evidence>
<reference evidence="2 3" key="1">
    <citation type="submission" date="2020-08" db="EMBL/GenBank/DDBJ databases">
        <title>Genomic Encyclopedia of Type Strains, Phase IV (KMG-IV): sequencing the most valuable type-strain genomes for metagenomic binning, comparative biology and taxonomic classification.</title>
        <authorList>
            <person name="Goeker M."/>
        </authorList>
    </citation>
    <scope>NUCLEOTIDE SEQUENCE [LARGE SCALE GENOMIC DNA]</scope>
    <source>
        <strain evidence="2 3">DSM 101015</strain>
    </source>
</reference>
<evidence type="ECO:0000256" key="1">
    <source>
        <dbReference type="SAM" id="Phobius"/>
    </source>
</evidence>
<dbReference type="OrthoDB" id="7875742at2"/>
<protein>
    <recommendedName>
        <fullName evidence="4">Aspartate carbamoyltransferase catalytic subunit</fullName>
    </recommendedName>
</protein>
<feature type="transmembrane region" description="Helical" evidence="1">
    <location>
        <begin position="157"/>
        <end position="174"/>
    </location>
</feature>
<evidence type="ECO:0000313" key="2">
    <source>
        <dbReference type="EMBL" id="MBB4173366.1"/>
    </source>
</evidence>
<keyword evidence="1" id="KW-0472">Membrane</keyword>
<comment type="caution">
    <text evidence="2">The sequence shown here is derived from an EMBL/GenBank/DDBJ whole genome shotgun (WGS) entry which is preliminary data.</text>
</comment>